<proteinExistence type="predicted"/>
<protein>
    <submittedName>
        <fullName evidence="1">Uncharacterized protein</fullName>
    </submittedName>
</protein>
<accession>A0A1G2TFV0</accession>
<name>A0A1G2TFV0_9BACT</name>
<comment type="caution">
    <text evidence="1">The sequence shown here is derived from an EMBL/GenBank/DDBJ whole genome shotgun (WGS) entry which is preliminary data.</text>
</comment>
<evidence type="ECO:0000313" key="1">
    <source>
        <dbReference type="EMBL" id="OHA95928.1"/>
    </source>
</evidence>
<reference evidence="1 2" key="1">
    <citation type="journal article" date="2016" name="Nat. Commun.">
        <title>Thousands of microbial genomes shed light on interconnected biogeochemical processes in an aquifer system.</title>
        <authorList>
            <person name="Anantharaman K."/>
            <person name="Brown C.T."/>
            <person name="Hug L.A."/>
            <person name="Sharon I."/>
            <person name="Castelle C.J."/>
            <person name="Probst A.J."/>
            <person name="Thomas B.C."/>
            <person name="Singh A."/>
            <person name="Wilkins M.J."/>
            <person name="Karaoz U."/>
            <person name="Brodie E.L."/>
            <person name="Williams K.H."/>
            <person name="Hubbard S.S."/>
            <person name="Banfield J.F."/>
        </authorList>
    </citation>
    <scope>NUCLEOTIDE SEQUENCE [LARGE SCALE GENOMIC DNA]</scope>
</reference>
<sequence>MGKVIMQFQSDLLRRIDEVARRGQRSQFVREAVEEKLQRLAQAKLAAELEEGYRTNAERMISEHRDWLI</sequence>
<organism evidence="1 2">
    <name type="scientific">Candidatus Zambryskibacteria bacterium RIFCSPHIGHO2_02_FULL_43_14</name>
    <dbReference type="NCBI Taxonomy" id="1802748"/>
    <lineage>
        <taxon>Bacteria</taxon>
        <taxon>Candidatus Zambryskiibacteriota</taxon>
    </lineage>
</organism>
<evidence type="ECO:0000313" key="2">
    <source>
        <dbReference type="Proteomes" id="UP000178175"/>
    </source>
</evidence>
<dbReference type="InterPro" id="IPR013321">
    <property type="entry name" value="Arc_rbn_hlx_hlx"/>
</dbReference>
<dbReference type="GO" id="GO:0006355">
    <property type="term" value="P:regulation of DNA-templated transcription"/>
    <property type="evidence" value="ECO:0007669"/>
    <property type="project" value="InterPro"/>
</dbReference>
<gene>
    <name evidence="1" type="ORF">A3C70_02890</name>
</gene>
<dbReference type="Proteomes" id="UP000178175">
    <property type="component" value="Unassembled WGS sequence"/>
</dbReference>
<dbReference type="Gene3D" id="1.10.1220.10">
    <property type="entry name" value="Met repressor-like"/>
    <property type="match status" value="1"/>
</dbReference>
<dbReference type="AlphaFoldDB" id="A0A1G2TFV0"/>
<dbReference type="EMBL" id="MHVR01000014">
    <property type="protein sequence ID" value="OHA95928.1"/>
    <property type="molecule type" value="Genomic_DNA"/>
</dbReference>